<evidence type="ECO:0000313" key="2">
    <source>
        <dbReference type="WBParaSite" id="nRc.2.0.1.t14222-RA"/>
    </source>
</evidence>
<organism evidence="1 2">
    <name type="scientific">Romanomermis culicivorax</name>
    <name type="common">Nematode worm</name>
    <dbReference type="NCBI Taxonomy" id="13658"/>
    <lineage>
        <taxon>Eukaryota</taxon>
        <taxon>Metazoa</taxon>
        <taxon>Ecdysozoa</taxon>
        <taxon>Nematoda</taxon>
        <taxon>Enoplea</taxon>
        <taxon>Dorylaimia</taxon>
        <taxon>Mermithida</taxon>
        <taxon>Mermithoidea</taxon>
        <taxon>Mermithidae</taxon>
        <taxon>Romanomermis</taxon>
    </lineage>
</organism>
<dbReference type="WBParaSite" id="nRc.2.0.1.t14222-RA">
    <property type="protein sequence ID" value="nRc.2.0.1.t14222-RA"/>
    <property type="gene ID" value="nRc.2.0.1.g14222"/>
</dbReference>
<name>A0A915IJ61_ROMCU</name>
<dbReference type="AlphaFoldDB" id="A0A915IJ61"/>
<reference evidence="2" key="1">
    <citation type="submission" date="2022-11" db="UniProtKB">
        <authorList>
            <consortium name="WormBaseParasite"/>
        </authorList>
    </citation>
    <scope>IDENTIFICATION</scope>
</reference>
<proteinExistence type="predicted"/>
<dbReference type="Proteomes" id="UP000887565">
    <property type="component" value="Unplaced"/>
</dbReference>
<keyword evidence="1" id="KW-1185">Reference proteome</keyword>
<evidence type="ECO:0000313" key="1">
    <source>
        <dbReference type="Proteomes" id="UP000887565"/>
    </source>
</evidence>
<accession>A0A915IJ61</accession>
<sequence>MYRNVEILSELVLAYSIILNLQEILKTGSTFFTFLIREWKQESSYTGSNAKEFAYGWGWRKTTPYTGFYKGDGKERGALHDKLSQLLDDLTTKLTELTTTQRVVRGRFPFGGTLSPAELERLRWKKVFQMEDERLRKAKDTPAYMKSKHELRKHETFCPTCQKPRAGRCKKQTKLQSKVDADELEWCRENRRRGVLEEIKYKKEKKNVFKRLWGGVVKVARGVKVAIKRPFHSKSKEKGLVVDLSFD</sequence>
<protein>
    <submittedName>
        <fullName evidence="2">Uncharacterized protein</fullName>
    </submittedName>
</protein>